<name>A0ABU7JYT2_9NOCA</name>
<comment type="caution">
    <text evidence="1">The sequence shown here is derived from an EMBL/GenBank/DDBJ whole genome shotgun (WGS) entry which is preliminary data.</text>
</comment>
<sequence length="222" mass="23583">MVKPPPARSVVPGPGRLGLVERTAPAELERLGWTDAESIELMWALSRAANADLALRGLTRLADALGDDGWAELDAALRTDKGLRGRLFGLFGASAAFGDHVVAHPDRWRMLADTLELPDRHTFTGRMLDCVDAAPETGGRDHRLVYRAGLTGPEAVAALRTTYRDQLMLIAAADLAATVENEPVLPYLEVGALLADLADAALTAALAVAVSTVLPTEPCTID</sequence>
<evidence type="ECO:0000313" key="1">
    <source>
        <dbReference type="EMBL" id="MEE2035180.1"/>
    </source>
</evidence>
<evidence type="ECO:0000313" key="2">
    <source>
        <dbReference type="Proteomes" id="UP001331936"/>
    </source>
</evidence>
<reference evidence="1 2" key="1">
    <citation type="submission" date="2023-08" db="EMBL/GenBank/DDBJ databases">
        <authorList>
            <person name="Girao M."/>
            <person name="Carvalho M.F."/>
        </authorList>
    </citation>
    <scope>NUCLEOTIDE SEQUENCE [LARGE SCALE GENOMIC DNA]</scope>
    <source>
        <strain evidence="1 2">CC-R104</strain>
    </source>
</reference>
<dbReference type="Proteomes" id="UP001331936">
    <property type="component" value="Unassembled WGS sequence"/>
</dbReference>
<keyword evidence="2" id="KW-1185">Reference proteome</keyword>
<dbReference type="Gene3D" id="3.30.460.10">
    <property type="entry name" value="Beta Polymerase, domain 2"/>
    <property type="match status" value="1"/>
</dbReference>
<keyword evidence="1" id="KW-0808">Transferase</keyword>
<gene>
    <name evidence="1" type="ORF">Q8814_24260</name>
</gene>
<protein>
    <submittedName>
        <fullName evidence="1">Bifunctional [glutamine synthetase] adenylyltransferase/[glutamine synthetase]-adenylyl-L-tyrosine phosphorylase</fullName>
    </submittedName>
</protein>
<feature type="non-terminal residue" evidence="1">
    <location>
        <position position="222"/>
    </location>
</feature>
<dbReference type="SUPFAM" id="SSF81301">
    <property type="entry name" value="Nucleotidyltransferase"/>
    <property type="match status" value="1"/>
</dbReference>
<organism evidence="1 2">
    <name type="scientific">Rhodococcus chondri</name>
    <dbReference type="NCBI Taxonomy" id="3065941"/>
    <lineage>
        <taxon>Bacteria</taxon>
        <taxon>Bacillati</taxon>
        <taxon>Actinomycetota</taxon>
        <taxon>Actinomycetes</taxon>
        <taxon>Mycobacteriales</taxon>
        <taxon>Nocardiaceae</taxon>
        <taxon>Rhodococcus</taxon>
    </lineage>
</organism>
<dbReference type="GO" id="GO:0016779">
    <property type="term" value="F:nucleotidyltransferase activity"/>
    <property type="evidence" value="ECO:0007669"/>
    <property type="project" value="UniProtKB-KW"/>
</dbReference>
<dbReference type="InterPro" id="IPR043519">
    <property type="entry name" value="NT_sf"/>
</dbReference>
<dbReference type="EMBL" id="JAUZMZ010000249">
    <property type="protein sequence ID" value="MEE2035180.1"/>
    <property type="molecule type" value="Genomic_DNA"/>
</dbReference>
<keyword evidence="1" id="KW-0548">Nucleotidyltransferase</keyword>
<accession>A0ABU7JYT2</accession>
<proteinExistence type="predicted"/>